<dbReference type="EMBL" id="KE647232">
    <property type="protein sequence ID" value="EQB60828.1"/>
    <property type="molecule type" value="Genomic_DNA"/>
</dbReference>
<keyword evidence="1" id="KW-1133">Transmembrane helix</keyword>
<name>T0L8I6_9MICR</name>
<dbReference type="VEuPathDB" id="MicrosporidiaDB:NAPIS_ORF01613"/>
<evidence type="ECO:0000256" key="1">
    <source>
        <dbReference type="SAM" id="Phobius"/>
    </source>
</evidence>
<proteinExistence type="predicted"/>
<protein>
    <recommendedName>
        <fullName evidence="4">Transmembrane protein</fullName>
    </recommendedName>
</protein>
<reference evidence="2 3" key="1">
    <citation type="journal article" date="2013" name="BMC Genomics">
        <title>Genome sequencing and comparative genomics of honey bee microsporidia, Nosema apis reveal novel insights into host-parasite interactions.</title>
        <authorList>
            <person name="Chen Yp."/>
            <person name="Pettis J.S."/>
            <person name="Zhao Y."/>
            <person name="Liu X."/>
            <person name="Tallon L.J."/>
            <person name="Sadzewicz L.D."/>
            <person name="Li R."/>
            <person name="Zheng H."/>
            <person name="Huang S."/>
            <person name="Zhang X."/>
            <person name="Hamilton M.C."/>
            <person name="Pernal S.F."/>
            <person name="Melathopoulos A.P."/>
            <person name="Yan X."/>
            <person name="Evans J.D."/>
        </authorList>
    </citation>
    <scope>NUCLEOTIDE SEQUENCE [LARGE SCALE GENOMIC DNA]</scope>
    <source>
        <strain evidence="2 3">BRL 01</strain>
    </source>
</reference>
<dbReference type="Proteomes" id="UP000053780">
    <property type="component" value="Unassembled WGS sequence"/>
</dbReference>
<accession>T0L8I6</accession>
<keyword evidence="3" id="KW-1185">Reference proteome</keyword>
<evidence type="ECO:0000313" key="2">
    <source>
        <dbReference type="EMBL" id="EQB60828.1"/>
    </source>
</evidence>
<dbReference type="HOGENOM" id="CLU_1896804_0_0_1"/>
<sequence length="134" mass="15923">MTQINLNETETIINHDDATSQNNTLENNENLSINDNSKNIINIQEESQNLQNFNENQQNRTLINIESENIQLNNETFNNCDDYISLSTYKSYILKRFLLCFLIYLIVFALIMTRNYWYLKLDEENLEDKIQLTD</sequence>
<dbReference type="AlphaFoldDB" id="T0L8I6"/>
<gene>
    <name evidence="2" type="ORF">NAPIS_ORF01613</name>
</gene>
<evidence type="ECO:0000313" key="3">
    <source>
        <dbReference type="Proteomes" id="UP000053780"/>
    </source>
</evidence>
<organism evidence="2 3">
    <name type="scientific">Vairimorpha apis BRL 01</name>
    <dbReference type="NCBI Taxonomy" id="1037528"/>
    <lineage>
        <taxon>Eukaryota</taxon>
        <taxon>Fungi</taxon>
        <taxon>Fungi incertae sedis</taxon>
        <taxon>Microsporidia</taxon>
        <taxon>Nosematidae</taxon>
        <taxon>Vairimorpha</taxon>
    </lineage>
</organism>
<keyword evidence="1" id="KW-0812">Transmembrane</keyword>
<evidence type="ECO:0008006" key="4">
    <source>
        <dbReference type="Google" id="ProtNLM"/>
    </source>
</evidence>
<feature type="transmembrane region" description="Helical" evidence="1">
    <location>
        <begin position="97"/>
        <end position="117"/>
    </location>
</feature>
<keyword evidence="1" id="KW-0472">Membrane</keyword>